<dbReference type="EMBL" id="NFJD01000002">
    <property type="protein sequence ID" value="OUO56854.1"/>
    <property type="molecule type" value="Genomic_DNA"/>
</dbReference>
<dbReference type="GO" id="GO:0071424">
    <property type="term" value="F:rRNA (cytosine-N4-)-methyltransferase activity"/>
    <property type="evidence" value="ECO:0007669"/>
    <property type="project" value="UniProtKB-UniRule"/>
</dbReference>
<name>A0A1Y4DCG9_9BACT</name>
<evidence type="ECO:0000256" key="4">
    <source>
        <dbReference type="ARBA" id="ARBA00022679"/>
    </source>
</evidence>
<dbReference type="InterPro" id="IPR029063">
    <property type="entry name" value="SAM-dependent_MTases_sf"/>
</dbReference>
<organism evidence="7 8">
    <name type="scientific">Candidatus Avelusimicrobium gallicola</name>
    <dbReference type="NCBI Taxonomy" id="2562704"/>
    <lineage>
        <taxon>Bacteria</taxon>
        <taxon>Pseudomonadati</taxon>
        <taxon>Elusimicrobiota</taxon>
        <taxon>Elusimicrobia</taxon>
        <taxon>Elusimicrobiales</taxon>
        <taxon>Elusimicrobiaceae</taxon>
        <taxon>Candidatus Avelusimicrobium</taxon>
    </lineage>
</organism>
<protein>
    <recommendedName>
        <fullName evidence="6">Ribosomal RNA small subunit methyltransferase H</fullName>
        <ecNumber evidence="6">2.1.1.199</ecNumber>
    </recommendedName>
    <alternativeName>
        <fullName evidence="6">16S rRNA m(4)C1402 methyltransferase</fullName>
    </alternativeName>
    <alternativeName>
        <fullName evidence="6">rRNA (cytosine-N(4)-)-methyltransferase RsmH</fullName>
    </alternativeName>
</protein>
<evidence type="ECO:0000256" key="2">
    <source>
        <dbReference type="ARBA" id="ARBA00022552"/>
    </source>
</evidence>
<dbReference type="GO" id="GO:0070475">
    <property type="term" value="P:rRNA base methylation"/>
    <property type="evidence" value="ECO:0007669"/>
    <property type="project" value="UniProtKB-UniRule"/>
</dbReference>
<keyword evidence="6" id="KW-0963">Cytoplasm</keyword>
<dbReference type="PIRSF" id="PIRSF004486">
    <property type="entry name" value="MraW"/>
    <property type="match status" value="1"/>
</dbReference>
<gene>
    <name evidence="6" type="primary">rsmH</name>
    <name evidence="7" type="ORF">B5F75_03135</name>
</gene>
<evidence type="ECO:0000256" key="5">
    <source>
        <dbReference type="ARBA" id="ARBA00022691"/>
    </source>
</evidence>
<comment type="caution">
    <text evidence="7">The sequence shown here is derived from an EMBL/GenBank/DDBJ whole genome shotgun (WGS) entry which is preliminary data.</text>
</comment>
<dbReference type="OrthoDB" id="9806637at2"/>
<evidence type="ECO:0000256" key="6">
    <source>
        <dbReference type="HAMAP-Rule" id="MF_01007"/>
    </source>
</evidence>
<dbReference type="EC" id="2.1.1.199" evidence="6"/>
<comment type="catalytic activity">
    <reaction evidence="6">
        <text>cytidine(1402) in 16S rRNA + S-adenosyl-L-methionine = N(4)-methylcytidine(1402) in 16S rRNA + S-adenosyl-L-homocysteine + H(+)</text>
        <dbReference type="Rhea" id="RHEA:42928"/>
        <dbReference type="Rhea" id="RHEA-COMP:10286"/>
        <dbReference type="Rhea" id="RHEA-COMP:10287"/>
        <dbReference type="ChEBI" id="CHEBI:15378"/>
        <dbReference type="ChEBI" id="CHEBI:57856"/>
        <dbReference type="ChEBI" id="CHEBI:59789"/>
        <dbReference type="ChEBI" id="CHEBI:74506"/>
        <dbReference type="ChEBI" id="CHEBI:82748"/>
        <dbReference type="EC" id="2.1.1.199"/>
    </reaction>
</comment>
<dbReference type="NCBIfam" id="TIGR00006">
    <property type="entry name" value="16S rRNA (cytosine(1402)-N(4))-methyltransferase RsmH"/>
    <property type="match status" value="1"/>
</dbReference>
<evidence type="ECO:0000313" key="7">
    <source>
        <dbReference type="EMBL" id="OUO56854.1"/>
    </source>
</evidence>
<dbReference type="Pfam" id="PF01795">
    <property type="entry name" value="Methyltransf_5"/>
    <property type="match status" value="1"/>
</dbReference>
<feature type="binding site" evidence="6">
    <location>
        <position position="101"/>
    </location>
    <ligand>
        <name>S-adenosyl-L-methionine</name>
        <dbReference type="ChEBI" id="CHEBI:59789"/>
    </ligand>
</feature>
<dbReference type="SUPFAM" id="SSF53335">
    <property type="entry name" value="S-adenosyl-L-methionine-dependent methyltransferases"/>
    <property type="match status" value="1"/>
</dbReference>
<evidence type="ECO:0000256" key="3">
    <source>
        <dbReference type="ARBA" id="ARBA00022603"/>
    </source>
</evidence>
<dbReference type="AlphaFoldDB" id="A0A1Y4DCG9"/>
<dbReference type="HAMAP" id="MF_01007">
    <property type="entry name" value="16SrRNA_methyltr_H"/>
    <property type="match status" value="1"/>
</dbReference>
<dbReference type="InterPro" id="IPR023397">
    <property type="entry name" value="SAM-dep_MeTrfase_MraW_recog"/>
</dbReference>
<dbReference type="RefSeq" id="WP_087287840.1">
    <property type="nucleotide sequence ID" value="NZ_NFJD01000002.1"/>
</dbReference>
<comment type="similarity">
    <text evidence="1 6">Belongs to the methyltransferase superfamily. RsmH family.</text>
</comment>
<dbReference type="GO" id="GO:0005737">
    <property type="term" value="C:cytoplasm"/>
    <property type="evidence" value="ECO:0007669"/>
    <property type="project" value="UniProtKB-SubCell"/>
</dbReference>
<feature type="binding site" evidence="6">
    <location>
        <position position="80"/>
    </location>
    <ligand>
        <name>S-adenosyl-L-methionine</name>
        <dbReference type="ChEBI" id="CHEBI:59789"/>
    </ligand>
</feature>
<dbReference type="PANTHER" id="PTHR11265:SF0">
    <property type="entry name" value="12S RRNA N4-METHYLCYTIDINE METHYLTRANSFERASE"/>
    <property type="match status" value="1"/>
</dbReference>
<dbReference type="InterPro" id="IPR002903">
    <property type="entry name" value="RsmH"/>
</dbReference>
<keyword evidence="4 6" id="KW-0808">Transferase</keyword>
<keyword evidence="2 6" id="KW-0698">rRNA processing</keyword>
<feature type="binding site" evidence="6">
    <location>
        <position position="108"/>
    </location>
    <ligand>
        <name>S-adenosyl-L-methionine</name>
        <dbReference type="ChEBI" id="CHEBI:59789"/>
    </ligand>
</feature>
<keyword evidence="5 6" id="KW-0949">S-adenosyl-L-methionine</keyword>
<proteinExistence type="inferred from homology"/>
<comment type="subcellular location">
    <subcellularLocation>
        <location evidence="6">Cytoplasm</location>
    </subcellularLocation>
</comment>
<evidence type="ECO:0000313" key="8">
    <source>
        <dbReference type="Proteomes" id="UP000196368"/>
    </source>
</evidence>
<sequence length="296" mass="33137">MSENWVHIPIMAPLIADFLLTNPQGVYVDGTLGLGGHTKFFLSRLGPQARILGFDKDEEALQMARQRVNDPRLIAFHASYTQAPQELHKLGLAGADGALFDLGLSSYQLDNPQRGFSIVHDGPLDMRFDRQNPLSAQVIVNTWPMDELERILKEYGEERNATAIALAIMKARRQQPLQTTAQLAKLVEEVYGGKRGKTHPATQTFQALRIACNRELETVESALGALGDIVKPGGRAAILTFHSLEDRLVKTRFKELARSGEWLLVNKHAISAPYEEVRQNRRARSAKLRVIERIKL</sequence>
<dbReference type="PANTHER" id="PTHR11265">
    <property type="entry name" value="S-ADENOSYL-METHYLTRANSFERASE MRAW"/>
    <property type="match status" value="1"/>
</dbReference>
<accession>A0A1Y4DCG9</accession>
<feature type="binding site" evidence="6">
    <location>
        <begin position="35"/>
        <end position="37"/>
    </location>
    <ligand>
        <name>S-adenosyl-L-methionine</name>
        <dbReference type="ChEBI" id="CHEBI:59789"/>
    </ligand>
</feature>
<feature type="binding site" evidence="6">
    <location>
        <position position="55"/>
    </location>
    <ligand>
        <name>S-adenosyl-L-methionine</name>
        <dbReference type="ChEBI" id="CHEBI:59789"/>
    </ligand>
</feature>
<keyword evidence="3 6" id="KW-0489">Methyltransferase</keyword>
<dbReference type="SUPFAM" id="SSF81799">
    <property type="entry name" value="Putative methyltransferase TM0872, insert domain"/>
    <property type="match status" value="1"/>
</dbReference>
<dbReference type="Gene3D" id="1.10.150.170">
    <property type="entry name" value="Putative methyltransferase TM0872, insert domain"/>
    <property type="match status" value="1"/>
</dbReference>
<keyword evidence="8" id="KW-1185">Reference proteome</keyword>
<dbReference type="Gene3D" id="3.40.50.150">
    <property type="entry name" value="Vaccinia Virus protein VP39"/>
    <property type="match status" value="1"/>
</dbReference>
<reference evidence="8" key="1">
    <citation type="submission" date="2017-04" db="EMBL/GenBank/DDBJ databases">
        <title>Function of individual gut microbiota members based on whole genome sequencing of pure cultures obtained from chicken caecum.</title>
        <authorList>
            <person name="Medvecky M."/>
            <person name="Cejkova D."/>
            <person name="Polansky O."/>
            <person name="Karasova D."/>
            <person name="Kubasova T."/>
            <person name="Cizek A."/>
            <person name="Rychlik I."/>
        </authorList>
    </citation>
    <scope>NUCLEOTIDE SEQUENCE [LARGE SCALE GENOMIC DNA]</scope>
    <source>
        <strain evidence="8">An273</strain>
    </source>
</reference>
<dbReference type="Proteomes" id="UP000196368">
    <property type="component" value="Unassembled WGS sequence"/>
</dbReference>
<evidence type="ECO:0000256" key="1">
    <source>
        <dbReference type="ARBA" id="ARBA00010396"/>
    </source>
</evidence>
<comment type="function">
    <text evidence="6">Specifically methylates the N4 position of cytidine in position 1402 (C1402) of 16S rRNA.</text>
</comment>